<evidence type="ECO:0008006" key="3">
    <source>
        <dbReference type="Google" id="ProtNLM"/>
    </source>
</evidence>
<dbReference type="EMBL" id="QSAV01000089">
    <property type="protein sequence ID" value="RGW73282.1"/>
    <property type="molecule type" value="Genomic_DNA"/>
</dbReference>
<protein>
    <recommendedName>
        <fullName evidence="3">Transposase</fullName>
    </recommendedName>
</protein>
<name>A0AA92U8N2_9BACT</name>
<organism evidence="1 2">
    <name type="scientific">Segatella copri</name>
    <dbReference type="NCBI Taxonomy" id="165179"/>
    <lineage>
        <taxon>Bacteria</taxon>
        <taxon>Pseudomonadati</taxon>
        <taxon>Bacteroidota</taxon>
        <taxon>Bacteroidia</taxon>
        <taxon>Bacteroidales</taxon>
        <taxon>Prevotellaceae</taxon>
        <taxon>Segatella</taxon>
    </lineage>
</organism>
<dbReference type="Proteomes" id="UP000285776">
    <property type="component" value="Unassembled WGS sequence"/>
</dbReference>
<sequence>MISFTSRQKYYFYSGPMDMRKDIDTLSEVVRSQMGLDPYIEESVFIFMSKNLRTMKILYRGRRRFELTKIRLDDEKFFLPVFDEHRSCYKICWSDFVTLTEGVQVTKMQIKEDVV</sequence>
<dbReference type="AlphaFoldDB" id="A0AA92U8N2"/>
<dbReference type="RefSeq" id="WP_118155410.1">
    <property type="nucleotide sequence ID" value="NZ_QSAV01000089.1"/>
</dbReference>
<dbReference type="Pfam" id="PF05717">
    <property type="entry name" value="TnpB_IS66"/>
    <property type="match status" value="1"/>
</dbReference>
<gene>
    <name evidence="1" type="ORF">DWV53_14965</name>
</gene>
<accession>A0AA92U8N2</accession>
<proteinExistence type="predicted"/>
<evidence type="ECO:0000313" key="1">
    <source>
        <dbReference type="EMBL" id="RGW73282.1"/>
    </source>
</evidence>
<dbReference type="NCBIfam" id="NF033819">
    <property type="entry name" value="IS66_TnpB"/>
    <property type="match status" value="1"/>
</dbReference>
<reference evidence="1 2" key="1">
    <citation type="submission" date="2018-08" db="EMBL/GenBank/DDBJ databases">
        <title>A genome reference for cultivated species of the human gut microbiota.</title>
        <authorList>
            <person name="Zou Y."/>
            <person name="Xue W."/>
            <person name="Luo G."/>
        </authorList>
    </citation>
    <scope>NUCLEOTIDE SEQUENCE [LARGE SCALE GENOMIC DNA]</scope>
    <source>
        <strain evidence="1 2">AF10-17</strain>
    </source>
</reference>
<dbReference type="PANTHER" id="PTHR36455">
    <property type="match status" value="1"/>
</dbReference>
<dbReference type="PANTHER" id="PTHR36455:SF1">
    <property type="entry name" value="BLR8292 PROTEIN"/>
    <property type="match status" value="1"/>
</dbReference>
<dbReference type="InterPro" id="IPR008878">
    <property type="entry name" value="Transposase_IS66_Orf2"/>
</dbReference>
<comment type="caution">
    <text evidence="1">The sequence shown here is derived from an EMBL/GenBank/DDBJ whole genome shotgun (WGS) entry which is preliminary data.</text>
</comment>
<evidence type="ECO:0000313" key="2">
    <source>
        <dbReference type="Proteomes" id="UP000285776"/>
    </source>
</evidence>